<evidence type="ECO:0000256" key="7">
    <source>
        <dbReference type="SAM" id="SignalP"/>
    </source>
</evidence>
<evidence type="ECO:0000256" key="4">
    <source>
        <dbReference type="ARBA" id="ARBA00022825"/>
    </source>
</evidence>
<comment type="caution">
    <text evidence="5">Lacks conserved residue(s) required for the propagation of feature annotation.</text>
</comment>
<evidence type="ECO:0000256" key="3">
    <source>
        <dbReference type="ARBA" id="ARBA00022801"/>
    </source>
</evidence>
<dbReference type="OrthoDB" id="9814383at2"/>
<comment type="similarity">
    <text evidence="1 5">Belongs to the peptidase S8 family.</text>
</comment>
<dbReference type="AlphaFoldDB" id="E8U9L2"/>
<feature type="compositionally biased region" description="Pro residues" evidence="6">
    <location>
        <begin position="26"/>
        <end position="43"/>
    </location>
</feature>
<feature type="region of interest" description="Disordered" evidence="6">
    <location>
        <begin position="25"/>
        <end position="66"/>
    </location>
</feature>
<evidence type="ECO:0000256" key="6">
    <source>
        <dbReference type="SAM" id="MobiDB-lite"/>
    </source>
</evidence>
<dbReference type="SUPFAM" id="SSF52743">
    <property type="entry name" value="Subtilisin-like"/>
    <property type="match status" value="1"/>
</dbReference>
<feature type="chain" id="PRO_5003231800" evidence="7">
    <location>
        <begin position="22"/>
        <end position="366"/>
    </location>
</feature>
<dbReference type="Proteomes" id="UP000008635">
    <property type="component" value="Chromosome"/>
</dbReference>
<keyword evidence="10" id="KW-1185">Reference proteome</keyword>
<keyword evidence="2" id="KW-0645">Protease</keyword>
<sequence length="366" mass="37052">MPRSALRLPALAALTLAVASAATIPALPPTRPTPPPSTTPAAPPSVTVPDDLAPLPEPPPTTPAPATAALPWNYQAIHLSGARTSATVASVTVAILDAGYTRTAASTALPGYDFVSDAARAGDGDARDRDPAASAGVATHPGLIADLISGINPRARLVQVRVADQNGEIDARDLADGLRWAAGLPVTGAPINTNPARIINASLFADFIPLTRCDTRVQAALDAVAVRGVLVVAGAANDNRDASGYTPAGCRGVLTVTATDRAGRRAPYANYGRAVALAAPGGTREDGIPTAYGPRDGTSLAAPHVAGVASLLLGLNPRLSPTQLRDLLTRTAAPFPGGRCDPDTRKTCGTGIVDAEAAVKAVSTVK</sequence>
<dbReference type="GO" id="GO:0004252">
    <property type="term" value="F:serine-type endopeptidase activity"/>
    <property type="evidence" value="ECO:0007669"/>
    <property type="project" value="InterPro"/>
</dbReference>
<dbReference type="InterPro" id="IPR050131">
    <property type="entry name" value="Peptidase_S8_subtilisin-like"/>
</dbReference>
<dbReference type="Pfam" id="PF00082">
    <property type="entry name" value="Peptidase_S8"/>
    <property type="match status" value="1"/>
</dbReference>
<dbReference type="PANTHER" id="PTHR43806">
    <property type="entry name" value="PEPTIDASE S8"/>
    <property type="match status" value="1"/>
</dbReference>
<dbReference type="PROSITE" id="PS51892">
    <property type="entry name" value="SUBTILASE"/>
    <property type="match status" value="1"/>
</dbReference>
<dbReference type="InterPro" id="IPR000209">
    <property type="entry name" value="Peptidase_S8/S53_dom"/>
</dbReference>
<dbReference type="PROSITE" id="PS00138">
    <property type="entry name" value="SUBTILASE_SER"/>
    <property type="match status" value="1"/>
</dbReference>
<keyword evidence="4" id="KW-0720">Serine protease</keyword>
<dbReference type="PRINTS" id="PR00723">
    <property type="entry name" value="SUBTILISIN"/>
</dbReference>
<reference evidence="10" key="2">
    <citation type="submission" date="2011-01" db="EMBL/GenBank/DDBJ databases">
        <title>The complete genome of Deinococcus maricopensis DSM 21211.</title>
        <authorList>
            <consortium name="US DOE Joint Genome Institute (JGI-PGF)"/>
            <person name="Lucas S."/>
            <person name="Copeland A."/>
            <person name="Lapidus A."/>
            <person name="Goodwin L."/>
            <person name="Pitluck S."/>
            <person name="Kyrpides N."/>
            <person name="Mavromatis K."/>
            <person name="Pagani I."/>
            <person name="Ivanova N."/>
            <person name="Ovchinnikova G."/>
            <person name="Zeytun A."/>
            <person name="Detter J.C."/>
            <person name="Han C."/>
            <person name="Land M."/>
            <person name="Hauser L."/>
            <person name="Markowitz V."/>
            <person name="Cheng J.-F."/>
            <person name="Hugenholtz P."/>
            <person name="Woyke T."/>
            <person name="Wu D."/>
            <person name="Pukall R."/>
            <person name="Gehrich-Schroeter G."/>
            <person name="Brambilla E."/>
            <person name="Klenk H.-P."/>
            <person name="Eisen J.A."/>
        </authorList>
    </citation>
    <scope>NUCLEOTIDE SEQUENCE [LARGE SCALE GENOMIC DNA]</scope>
    <source>
        <strain evidence="10">DSM 21211 / LMG 22137 / NRRL B-23946 / LB-34</strain>
    </source>
</reference>
<gene>
    <name evidence="9" type="ordered locus">Deima_2108</name>
</gene>
<dbReference type="InterPro" id="IPR036852">
    <property type="entry name" value="Peptidase_S8/S53_dom_sf"/>
</dbReference>
<dbReference type="PANTHER" id="PTHR43806:SF11">
    <property type="entry name" value="CEREVISIN-RELATED"/>
    <property type="match status" value="1"/>
</dbReference>
<feature type="compositionally biased region" description="Low complexity" evidence="6">
    <location>
        <begin position="44"/>
        <end position="54"/>
    </location>
</feature>
<dbReference type="STRING" id="709986.Deima_2108"/>
<proteinExistence type="inferred from homology"/>
<evidence type="ECO:0000259" key="8">
    <source>
        <dbReference type="Pfam" id="PF00082"/>
    </source>
</evidence>
<name>E8U9L2_DEIML</name>
<dbReference type="eggNOG" id="COG1404">
    <property type="taxonomic scope" value="Bacteria"/>
</dbReference>
<organism evidence="9 10">
    <name type="scientific">Deinococcus maricopensis (strain DSM 21211 / LMG 22137 / NRRL B-23946 / LB-34)</name>
    <dbReference type="NCBI Taxonomy" id="709986"/>
    <lineage>
        <taxon>Bacteria</taxon>
        <taxon>Thermotogati</taxon>
        <taxon>Deinococcota</taxon>
        <taxon>Deinococci</taxon>
        <taxon>Deinococcales</taxon>
        <taxon>Deinococcaceae</taxon>
        <taxon>Deinococcus</taxon>
    </lineage>
</organism>
<dbReference type="InterPro" id="IPR015500">
    <property type="entry name" value="Peptidase_S8_subtilisin-rel"/>
</dbReference>
<feature type="domain" description="Peptidase S8/S53" evidence="8">
    <location>
        <begin position="142"/>
        <end position="332"/>
    </location>
</feature>
<evidence type="ECO:0000313" key="10">
    <source>
        <dbReference type="Proteomes" id="UP000008635"/>
    </source>
</evidence>
<reference evidence="9 10" key="1">
    <citation type="journal article" date="2011" name="Stand. Genomic Sci.">
        <title>Complete genome sequence of Deinococcus maricopensis type strain (LB-34).</title>
        <authorList>
            <person name="Pukall R."/>
            <person name="Zeytun A."/>
            <person name="Lucas S."/>
            <person name="Lapidus A."/>
            <person name="Hammon N."/>
            <person name="Deshpande S."/>
            <person name="Nolan M."/>
            <person name="Cheng J.F."/>
            <person name="Pitluck S."/>
            <person name="Liolios K."/>
            <person name="Pagani I."/>
            <person name="Mikhailova N."/>
            <person name="Ivanova N."/>
            <person name="Mavromatis K."/>
            <person name="Pati A."/>
            <person name="Tapia R."/>
            <person name="Han C."/>
            <person name="Goodwin L."/>
            <person name="Chen A."/>
            <person name="Palaniappan K."/>
            <person name="Land M."/>
            <person name="Hauser L."/>
            <person name="Chang Y.J."/>
            <person name="Jeffries C.D."/>
            <person name="Brambilla E.M."/>
            <person name="Rohde M."/>
            <person name="Goker M."/>
            <person name="Detter J.C."/>
            <person name="Woyke T."/>
            <person name="Bristow J."/>
            <person name="Eisen J.A."/>
            <person name="Markowitz V."/>
            <person name="Hugenholtz P."/>
            <person name="Kyrpides N.C."/>
            <person name="Klenk H.P."/>
        </authorList>
    </citation>
    <scope>NUCLEOTIDE SEQUENCE [LARGE SCALE GENOMIC DNA]</scope>
    <source>
        <strain evidence="10">DSM 21211 / LMG 22137 / NRRL B-23946 / LB-34</strain>
    </source>
</reference>
<dbReference type="Gene3D" id="3.40.50.200">
    <property type="entry name" value="Peptidase S8/S53 domain"/>
    <property type="match status" value="1"/>
</dbReference>
<evidence type="ECO:0000256" key="5">
    <source>
        <dbReference type="PROSITE-ProRule" id="PRU01240"/>
    </source>
</evidence>
<evidence type="ECO:0000256" key="1">
    <source>
        <dbReference type="ARBA" id="ARBA00011073"/>
    </source>
</evidence>
<protein>
    <submittedName>
        <fullName evidence="9">Peptidase S8 and S53 subtilisin kexin sedolisin</fullName>
    </submittedName>
</protein>
<dbReference type="InterPro" id="IPR023828">
    <property type="entry name" value="Peptidase_S8_Ser-AS"/>
</dbReference>
<evidence type="ECO:0000256" key="2">
    <source>
        <dbReference type="ARBA" id="ARBA00022670"/>
    </source>
</evidence>
<evidence type="ECO:0000313" key="9">
    <source>
        <dbReference type="EMBL" id="ADV67751.1"/>
    </source>
</evidence>
<dbReference type="GO" id="GO:0006508">
    <property type="term" value="P:proteolysis"/>
    <property type="evidence" value="ECO:0007669"/>
    <property type="project" value="UniProtKB-KW"/>
</dbReference>
<keyword evidence="7" id="KW-0732">Signal</keyword>
<accession>E8U9L2</accession>
<keyword evidence="3" id="KW-0378">Hydrolase</keyword>
<dbReference type="EMBL" id="CP002454">
    <property type="protein sequence ID" value="ADV67751.1"/>
    <property type="molecule type" value="Genomic_DNA"/>
</dbReference>
<dbReference type="HOGENOM" id="CLU_629656_0_0_0"/>
<dbReference type="KEGG" id="dmr:Deima_2108"/>
<dbReference type="RefSeq" id="WP_013557256.1">
    <property type="nucleotide sequence ID" value="NC_014958.1"/>
</dbReference>
<feature type="signal peptide" evidence="7">
    <location>
        <begin position="1"/>
        <end position="21"/>
    </location>
</feature>